<dbReference type="Pfam" id="PF26545">
    <property type="entry name" value="Mdm34_N"/>
    <property type="match status" value="1"/>
</dbReference>
<evidence type="ECO:0000256" key="6">
    <source>
        <dbReference type="ARBA" id="ARBA00023055"/>
    </source>
</evidence>
<dbReference type="HAMAP" id="MF_03105">
    <property type="entry name" value="Mdm34"/>
    <property type="match status" value="1"/>
</dbReference>
<comment type="domain">
    <text evidence="10">Lacks alpha-helical transmembrane segments, suggesting that it resides in the membrane via beta-sheet conformations similar to those predicted for other outer membrane proteins and porin.</text>
</comment>
<dbReference type="InterPro" id="IPR027536">
    <property type="entry name" value="MDM34"/>
</dbReference>
<accession>A0A2T0FPF3</accession>
<evidence type="ECO:0000256" key="10">
    <source>
        <dbReference type="HAMAP-Rule" id="MF_03105"/>
    </source>
</evidence>
<dbReference type="GO" id="GO:1990456">
    <property type="term" value="P:mitochondrion-endoplasmic reticulum membrane tethering"/>
    <property type="evidence" value="ECO:0007669"/>
    <property type="project" value="TreeGrafter"/>
</dbReference>
<keyword evidence="9 10" id="KW-0472">Membrane</keyword>
<keyword evidence="5 10" id="KW-1000">Mitochondrion outer membrane</keyword>
<name>A0A2T0FPF3_9ASCO</name>
<dbReference type="InterPro" id="IPR058825">
    <property type="entry name" value="MDM34_N"/>
</dbReference>
<dbReference type="GO" id="GO:0008289">
    <property type="term" value="F:lipid binding"/>
    <property type="evidence" value="ECO:0007669"/>
    <property type="project" value="UniProtKB-KW"/>
</dbReference>
<keyword evidence="14" id="KW-1185">Reference proteome</keyword>
<evidence type="ECO:0000256" key="4">
    <source>
        <dbReference type="ARBA" id="ARBA00022692"/>
    </source>
</evidence>
<dbReference type="PROSITE" id="PS51847">
    <property type="entry name" value="SMP"/>
    <property type="match status" value="1"/>
</dbReference>
<evidence type="ECO:0000313" key="13">
    <source>
        <dbReference type="EMBL" id="PRT56873.1"/>
    </source>
</evidence>
<evidence type="ECO:0000256" key="1">
    <source>
        <dbReference type="ARBA" id="ARBA00004370"/>
    </source>
</evidence>
<dbReference type="AlphaFoldDB" id="A0A2T0FPF3"/>
<proteinExistence type="inferred from homology"/>
<dbReference type="EMBL" id="NDIQ01000022">
    <property type="protein sequence ID" value="PRT56873.1"/>
    <property type="molecule type" value="Genomic_DNA"/>
</dbReference>
<evidence type="ECO:0000256" key="8">
    <source>
        <dbReference type="ARBA" id="ARBA00023128"/>
    </source>
</evidence>
<dbReference type="PANTHER" id="PTHR28185:SF1">
    <property type="entry name" value="MITOCHONDRIAL DISTRIBUTION AND MORPHOLOGY PROTEIN 34"/>
    <property type="match status" value="1"/>
</dbReference>
<dbReference type="CDD" id="cd21673">
    <property type="entry name" value="SMP_Mdm34"/>
    <property type="match status" value="1"/>
</dbReference>
<organism evidence="13 14">
    <name type="scientific">Wickerhamiella sorbophila</name>
    <dbReference type="NCBI Taxonomy" id="45607"/>
    <lineage>
        <taxon>Eukaryota</taxon>
        <taxon>Fungi</taxon>
        <taxon>Dikarya</taxon>
        <taxon>Ascomycota</taxon>
        <taxon>Saccharomycotina</taxon>
        <taxon>Dipodascomycetes</taxon>
        <taxon>Dipodascales</taxon>
        <taxon>Trichomonascaceae</taxon>
        <taxon>Wickerhamiella</taxon>
    </lineage>
</organism>
<comment type="subunit">
    <text evidence="10">Component of the ER-mitochondria encounter structure (ERMES) or MDM complex, composed of MMM1, MDM10, MDM12 and MDM34.</text>
</comment>
<sequence>MSFKFDWQNFANEEQFLSRVKGLLTNALNKKKPPIIVDTITVQELEWGSESPSLEILEVGDLASDRFRGIFKLNYSGSARITLATKVQANLLNVYAAAAPKFTMPDFVSAQSSFSIPLNLTLSDFVLSGIVILVFSKAKGLTLVFRNDPLQSIRVSSTFDHVPAIASFLQSQIETHMRTLFREVLPALLYALSLQWTPNQFEHHLLPENRSEPVKFVDIDEEKHFSLVNILRLEAMSQSRHTLAISPLKIPTAIYRAELYRRQCRDNERPVGLLGDAMYDHVHDQATRIASHSNHKPKRRVIKIQKPAAEKPSPVSYFPVVTTPPQRPTSAPPVVSDEVATLGDPIDIKSELTPTKPATPKKAVLPAATQSSPTKQTREQLVKETKALIYSLKRHERKLAKPDQKSPVIYPVEEGPEDLPPAYVA</sequence>
<dbReference type="STRING" id="45607.A0A2T0FPF3"/>
<feature type="region of interest" description="Disordered" evidence="11">
    <location>
        <begin position="345"/>
        <end position="380"/>
    </location>
</feature>
<keyword evidence="3 10" id="KW-1134">Transmembrane beta strand</keyword>
<evidence type="ECO:0000256" key="3">
    <source>
        <dbReference type="ARBA" id="ARBA00022452"/>
    </source>
</evidence>
<evidence type="ECO:0000259" key="12">
    <source>
        <dbReference type="PROSITE" id="PS51847"/>
    </source>
</evidence>
<dbReference type="OrthoDB" id="17927at2759"/>
<keyword evidence="4 10" id="KW-0812">Transmembrane</keyword>
<evidence type="ECO:0000256" key="11">
    <source>
        <dbReference type="SAM" id="MobiDB-lite"/>
    </source>
</evidence>
<dbReference type="PANTHER" id="PTHR28185">
    <property type="entry name" value="MITOCHONDRIAL DISTRIBUTION AND MORPHOLOGY PROTEIN 34"/>
    <property type="match status" value="1"/>
</dbReference>
<comment type="similarity">
    <text evidence="10">Belongs to the MDM34 family.</text>
</comment>
<keyword evidence="8 10" id="KW-0496">Mitochondrion</keyword>
<evidence type="ECO:0000256" key="5">
    <source>
        <dbReference type="ARBA" id="ARBA00022787"/>
    </source>
</evidence>
<dbReference type="InterPro" id="IPR031468">
    <property type="entry name" value="SMP_LBD"/>
</dbReference>
<dbReference type="Proteomes" id="UP000238350">
    <property type="component" value="Unassembled WGS sequence"/>
</dbReference>
<protein>
    <recommendedName>
        <fullName evidence="10">Mitochondrial distribution and morphology protein 34</fullName>
    </recommendedName>
</protein>
<evidence type="ECO:0000256" key="9">
    <source>
        <dbReference type="ARBA" id="ARBA00023136"/>
    </source>
</evidence>
<keyword evidence="6" id="KW-0445">Lipid transport</keyword>
<gene>
    <name evidence="10" type="primary">MDM34</name>
    <name evidence="13" type="ORF">B9G98_04493</name>
</gene>
<dbReference type="GO" id="GO:0007005">
    <property type="term" value="P:mitochondrion organization"/>
    <property type="evidence" value="ECO:0007669"/>
    <property type="project" value="InterPro"/>
</dbReference>
<evidence type="ECO:0000256" key="7">
    <source>
        <dbReference type="ARBA" id="ARBA00023121"/>
    </source>
</evidence>
<keyword evidence="7" id="KW-0446">Lipid-binding</keyword>
<feature type="domain" description="SMP-LTD" evidence="12">
    <location>
        <begin position="1"/>
        <end position="194"/>
    </location>
</feature>
<evidence type="ECO:0000256" key="2">
    <source>
        <dbReference type="ARBA" id="ARBA00022448"/>
    </source>
</evidence>
<evidence type="ECO:0000313" key="14">
    <source>
        <dbReference type="Proteomes" id="UP000238350"/>
    </source>
</evidence>
<dbReference type="GO" id="GO:0032865">
    <property type="term" value="C:ERMES complex"/>
    <property type="evidence" value="ECO:0007669"/>
    <property type="project" value="UniProtKB-UniRule"/>
</dbReference>
<feature type="region of interest" description="Disordered" evidence="11">
    <location>
        <begin position="396"/>
        <end position="425"/>
    </location>
</feature>
<reference evidence="13 14" key="1">
    <citation type="submission" date="2017-04" db="EMBL/GenBank/DDBJ databases">
        <title>Genome sequencing of [Candida] sorbophila.</title>
        <authorList>
            <person name="Ahn J.O."/>
        </authorList>
    </citation>
    <scope>NUCLEOTIDE SEQUENCE [LARGE SCALE GENOMIC DNA]</scope>
    <source>
        <strain evidence="13 14">DS02</strain>
    </source>
</reference>
<comment type="function">
    <text evidence="10">Component of the ERMES/MDM complex, which serves as a molecular tether to connect the endoplasmic reticulum (ER) and mitochondria. Components of this complex are involved in the control of mitochondrial shape and protein biogenesis, and function in nonvesicular lipid trafficking between the ER and mitochondria. MDM34 is required for the interaction of the ER-resident membrane protein MMM1 and the outer mitochondrial membrane-resident beta-barrel protein MDM10.</text>
</comment>
<comment type="subcellular location">
    <subcellularLocation>
        <location evidence="1">Membrane</location>
    </subcellularLocation>
    <subcellularLocation>
        <location evidence="10">Mitochondrion outer membrane</location>
        <topology evidence="10">Multi-pass membrane protein</topology>
    </subcellularLocation>
    <text evidence="10">The ERMES/MDM complex localizes to a few discrete foci (around 10 per single cell), that represent mitochondria-endoplasmic reticulum junctions. These foci are often found next to mtDNA nucleoids.</text>
</comment>
<dbReference type="GO" id="GO:0015914">
    <property type="term" value="P:phospholipid transport"/>
    <property type="evidence" value="ECO:0007669"/>
    <property type="project" value="TreeGrafter"/>
</dbReference>
<comment type="caution">
    <text evidence="13">The sequence shown here is derived from an EMBL/GenBank/DDBJ whole genome shotgun (WGS) entry which is preliminary data.</text>
</comment>
<keyword evidence="2" id="KW-0813">Transport</keyword>